<evidence type="ECO:0000313" key="11">
    <source>
        <dbReference type="EMBL" id="EFA01397.1"/>
    </source>
</evidence>
<accession>D6WHK7</accession>
<sequence>MMPEFSDPFIMLRKMIFIKNHKIAKFCDFLIIAIYSSAFCLQIYYLCKNFSISLLIQYSPTLLCYIFVIDAAVLFFYVEKNILEAITYYDEIGWSLSMIPKDAQTKLRKKCLIINICVSFILLLILSTLTINLPYFGSQRELFICIQIYEEYFGNWAFVPHHFYFGVFPFIYYNSVKMWISFVYTILEAQLQFILVEEYLLESNIINDFKGWKHLHDIRYQQEIGKSLRLCITQHIALKKLVKMIVNITMAAMPSFLVLGVLLLISSFAFILNFADTMTNILKIRVLMFVACIVCITTLLCWTGQQVIETTSDLFDSLVGAPWYLWNRENIQIFLMFLVNCTKNESLVLAGICLDYRLFVSMLRISVSYALVLFNLRKSSIT</sequence>
<dbReference type="PANTHER" id="PTHR21137:SF35">
    <property type="entry name" value="ODORANT RECEPTOR 19A-RELATED"/>
    <property type="match status" value="1"/>
</dbReference>
<evidence type="ECO:0000313" key="12">
    <source>
        <dbReference type="Proteomes" id="UP000007266"/>
    </source>
</evidence>
<evidence type="ECO:0000256" key="9">
    <source>
        <dbReference type="ARBA" id="ARBA00023224"/>
    </source>
</evidence>
<evidence type="ECO:0000256" key="3">
    <source>
        <dbReference type="ARBA" id="ARBA00022606"/>
    </source>
</evidence>
<evidence type="ECO:0000256" key="4">
    <source>
        <dbReference type="ARBA" id="ARBA00022692"/>
    </source>
</evidence>
<keyword evidence="2" id="KW-1003">Cell membrane</keyword>
<feature type="transmembrane region" description="Helical" evidence="10">
    <location>
        <begin position="111"/>
        <end position="133"/>
    </location>
</feature>
<feature type="transmembrane region" description="Helical" evidence="10">
    <location>
        <begin position="248"/>
        <end position="274"/>
    </location>
</feature>
<feature type="transmembrane region" description="Helical" evidence="10">
    <location>
        <begin position="23"/>
        <end position="46"/>
    </location>
</feature>
<evidence type="ECO:0000256" key="5">
    <source>
        <dbReference type="ARBA" id="ARBA00022725"/>
    </source>
</evidence>
<reference evidence="11 12" key="1">
    <citation type="journal article" date="2008" name="Nature">
        <title>The genome of the model beetle and pest Tribolium castaneum.</title>
        <authorList>
            <consortium name="Tribolium Genome Sequencing Consortium"/>
            <person name="Richards S."/>
            <person name="Gibbs R.A."/>
            <person name="Weinstock G.M."/>
            <person name="Brown S.J."/>
            <person name="Denell R."/>
            <person name="Beeman R.W."/>
            <person name="Gibbs R."/>
            <person name="Beeman R.W."/>
            <person name="Brown S.J."/>
            <person name="Bucher G."/>
            <person name="Friedrich M."/>
            <person name="Grimmelikhuijzen C.J."/>
            <person name="Klingler M."/>
            <person name="Lorenzen M."/>
            <person name="Richards S."/>
            <person name="Roth S."/>
            <person name="Schroder R."/>
            <person name="Tautz D."/>
            <person name="Zdobnov E.M."/>
            <person name="Muzny D."/>
            <person name="Gibbs R.A."/>
            <person name="Weinstock G.M."/>
            <person name="Attaway T."/>
            <person name="Bell S."/>
            <person name="Buhay C.J."/>
            <person name="Chandrabose M.N."/>
            <person name="Chavez D."/>
            <person name="Clerk-Blankenburg K.P."/>
            <person name="Cree A."/>
            <person name="Dao M."/>
            <person name="Davis C."/>
            <person name="Chacko J."/>
            <person name="Dinh H."/>
            <person name="Dugan-Rocha S."/>
            <person name="Fowler G."/>
            <person name="Garner T.T."/>
            <person name="Garnes J."/>
            <person name="Gnirke A."/>
            <person name="Hawes A."/>
            <person name="Hernandez J."/>
            <person name="Hines S."/>
            <person name="Holder M."/>
            <person name="Hume J."/>
            <person name="Jhangiani S.N."/>
            <person name="Joshi V."/>
            <person name="Khan Z.M."/>
            <person name="Jackson L."/>
            <person name="Kovar C."/>
            <person name="Kowis A."/>
            <person name="Lee S."/>
            <person name="Lewis L.R."/>
            <person name="Margolis J."/>
            <person name="Morgan M."/>
            <person name="Nazareth L.V."/>
            <person name="Nguyen N."/>
            <person name="Okwuonu G."/>
            <person name="Parker D."/>
            <person name="Richards S."/>
            <person name="Ruiz S.J."/>
            <person name="Santibanez J."/>
            <person name="Savard J."/>
            <person name="Scherer S.E."/>
            <person name="Schneider B."/>
            <person name="Sodergren E."/>
            <person name="Tautz D."/>
            <person name="Vattahil S."/>
            <person name="Villasana D."/>
            <person name="White C.S."/>
            <person name="Wright R."/>
            <person name="Park Y."/>
            <person name="Beeman R.W."/>
            <person name="Lord J."/>
            <person name="Oppert B."/>
            <person name="Lorenzen M."/>
            <person name="Brown S."/>
            <person name="Wang L."/>
            <person name="Savard J."/>
            <person name="Tautz D."/>
            <person name="Richards S."/>
            <person name="Weinstock G."/>
            <person name="Gibbs R.A."/>
            <person name="Liu Y."/>
            <person name="Worley K."/>
            <person name="Weinstock G."/>
            <person name="Elsik C.G."/>
            <person name="Reese J.T."/>
            <person name="Elhaik E."/>
            <person name="Landan G."/>
            <person name="Graur D."/>
            <person name="Arensburger P."/>
            <person name="Atkinson P."/>
            <person name="Beeman R.W."/>
            <person name="Beidler J."/>
            <person name="Brown S.J."/>
            <person name="Demuth J.P."/>
            <person name="Drury D.W."/>
            <person name="Du Y.Z."/>
            <person name="Fujiwara H."/>
            <person name="Lorenzen M."/>
            <person name="Maselli V."/>
            <person name="Osanai M."/>
            <person name="Park Y."/>
            <person name="Robertson H.M."/>
            <person name="Tu Z."/>
            <person name="Wang J.J."/>
            <person name="Wang S."/>
            <person name="Richards S."/>
            <person name="Song H."/>
            <person name="Zhang L."/>
            <person name="Sodergren E."/>
            <person name="Werner D."/>
            <person name="Stanke M."/>
            <person name="Morgenstern B."/>
            <person name="Solovyev V."/>
            <person name="Kosarev P."/>
            <person name="Brown G."/>
            <person name="Chen H.C."/>
            <person name="Ermolaeva O."/>
            <person name="Hlavina W."/>
            <person name="Kapustin Y."/>
            <person name="Kiryutin B."/>
            <person name="Kitts P."/>
            <person name="Maglott D."/>
            <person name="Pruitt K."/>
            <person name="Sapojnikov V."/>
            <person name="Souvorov A."/>
            <person name="Mackey A.J."/>
            <person name="Waterhouse R.M."/>
            <person name="Wyder S."/>
            <person name="Zdobnov E.M."/>
            <person name="Zdobnov E.M."/>
            <person name="Wyder S."/>
            <person name="Kriventseva E.V."/>
            <person name="Kadowaki T."/>
            <person name="Bork P."/>
            <person name="Aranda M."/>
            <person name="Bao R."/>
            <person name="Beermann A."/>
            <person name="Berns N."/>
            <person name="Bolognesi R."/>
            <person name="Bonneton F."/>
            <person name="Bopp D."/>
            <person name="Brown S.J."/>
            <person name="Bucher G."/>
            <person name="Butts T."/>
            <person name="Chaumot A."/>
            <person name="Denell R.E."/>
            <person name="Ferrier D.E."/>
            <person name="Friedrich M."/>
            <person name="Gordon C.M."/>
            <person name="Jindra M."/>
            <person name="Klingler M."/>
            <person name="Lan Q."/>
            <person name="Lattorff H.M."/>
            <person name="Laudet V."/>
            <person name="von Levetsow C."/>
            <person name="Liu Z."/>
            <person name="Lutz R."/>
            <person name="Lynch J.A."/>
            <person name="da Fonseca R.N."/>
            <person name="Posnien N."/>
            <person name="Reuter R."/>
            <person name="Roth S."/>
            <person name="Savard J."/>
            <person name="Schinko J.B."/>
            <person name="Schmitt C."/>
            <person name="Schoppmeier M."/>
            <person name="Schroder R."/>
            <person name="Shippy T.D."/>
            <person name="Simonnet F."/>
            <person name="Marques-Souza H."/>
            <person name="Tautz D."/>
            <person name="Tomoyasu Y."/>
            <person name="Trauner J."/>
            <person name="Van der Zee M."/>
            <person name="Vervoort M."/>
            <person name="Wittkopp N."/>
            <person name="Wimmer E.A."/>
            <person name="Yang X."/>
            <person name="Jones A.K."/>
            <person name="Sattelle D.B."/>
            <person name="Ebert P.R."/>
            <person name="Nelson D."/>
            <person name="Scott J.G."/>
            <person name="Beeman R.W."/>
            <person name="Muthukrishnan S."/>
            <person name="Kramer K.J."/>
            <person name="Arakane Y."/>
            <person name="Beeman R.W."/>
            <person name="Zhu Q."/>
            <person name="Hogenkamp D."/>
            <person name="Dixit R."/>
            <person name="Oppert B."/>
            <person name="Jiang H."/>
            <person name="Zou Z."/>
            <person name="Marshall J."/>
            <person name="Elpidina E."/>
            <person name="Vinokurov K."/>
            <person name="Oppert C."/>
            <person name="Zou Z."/>
            <person name="Evans J."/>
            <person name="Lu Z."/>
            <person name="Zhao P."/>
            <person name="Sumathipala N."/>
            <person name="Altincicek B."/>
            <person name="Vilcinskas A."/>
            <person name="Williams M."/>
            <person name="Hultmark D."/>
            <person name="Hetru C."/>
            <person name="Jiang H."/>
            <person name="Grimmelikhuijzen C.J."/>
            <person name="Hauser F."/>
            <person name="Cazzamali G."/>
            <person name="Williamson M."/>
            <person name="Park Y."/>
            <person name="Li B."/>
            <person name="Tanaka Y."/>
            <person name="Predel R."/>
            <person name="Neupert S."/>
            <person name="Schachtner J."/>
            <person name="Verleyen P."/>
            <person name="Raible F."/>
            <person name="Bork P."/>
            <person name="Friedrich M."/>
            <person name="Walden K.K."/>
            <person name="Robertson H.M."/>
            <person name="Angeli S."/>
            <person name="Foret S."/>
            <person name="Bucher G."/>
            <person name="Schuetz S."/>
            <person name="Maleszka R."/>
            <person name="Wimmer E.A."/>
            <person name="Beeman R.W."/>
            <person name="Lorenzen M."/>
            <person name="Tomoyasu Y."/>
            <person name="Miller S.C."/>
            <person name="Grossmann D."/>
            <person name="Bucher G."/>
        </authorList>
    </citation>
    <scope>NUCLEOTIDE SEQUENCE [LARGE SCALE GENOMIC DNA]</scope>
    <source>
        <strain evidence="11 12">Georgia GA2</strain>
    </source>
</reference>
<evidence type="ECO:0000256" key="2">
    <source>
        <dbReference type="ARBA" id="ARBA00022475"/>
    </source>
</evidence>
<comment type="subcellular location">
    <subcellularLocation>
        <location evidence="1 10">Cell membrane</location>
        <topology evidence="1 10">Multi-pass membrane protein</topology>
    </subcellularLocation>
</comment>
<keyword evidence="12" id="KW-1185">Reference proteome</keyword>
<dbReference type="GO" id="GO:0004984">
    <property type="term" value="F:olfactory receptor activity"/>
    <property type="evidence" value="ECO:0000318"/>
    <property type="project" value="GO_Central"/>
</dbReference>
<protein>
    <recommendedName>
        <fullName evidence="10">Odorant receptor</fullName>
    </recommendedName>
</protein>
<dbReference type="GO" id="GO:0005549">
    <property type="term" value="F:odorant binding"/>
    <property type="evidence" value="ECO:0007669"/>
    <property type="project" value="InterPro"/>
</dbReference>
<feature type="transmembrane region" description="Helical" evidence="10">
    <location>
        <begin position="58"/>
        <end position="78"/>
    </location>
</feature>
<reference evidence="11 12" key="2">
    <citation type="journal article" date="2010" name="Nucleic Acids Res.">
        <title>BeetleBase in 2010: revisions to provide comprehensive genomic information for Tribolium castaneum.</title>
        <authorList>
            <person name="Kim H.S."/>
            <person name="Murphy T."/>
            <person name="Xia J."/>
            <person name="Caragea D."/>
            <person name="Park Y."/>
            <person name="Beeman R.W."/>
            <person name="Lorenzen M.D."/>
            <person name="Butcher S."/>
            <person name="Manak J.R."/>
            <person name="Brown S.J."/>
        </authorList>
    </citation>
    <scope>GENOME REANNOTATION</scope>
    <source>
        <strain evidence="11 12">Georgia GA2</strain>
    </source>
</reference>
<keyword evidence="8 10" id="KW-0675">Receptor</keyword>
<gene>
    <name evidence="11" type="primary">Or209</name>
    <name evidence="11" type="ORF">TcasGA2_TC030372</name>
</gene>
<keyword evidence="4 10" id="KW-0812">Transmembrane</keyword>
<keyword evidence="3 10" id="KW-0716">Sensory transduction</keyword>
<dbReference type="GO" id="GO:0050911">
    <property type="term" value="P:detection of chemical stimulus involved in sensory perception of smell"/>
    <property type="evidence" value="ECO:0000318"/>
    <property type="project" value="GO_Central"/>
</dbReference>
<evidence type="ECO:0000256" key="7">
    <source>
        <dbReference type="ARBA" id="ARBA00023136"/>
    </source>
</evidence>
<comment type="caution">
    <text evidence="10">Lacks conserved residue(s) required for the propagation of feature annotation.</text>
</comment>
<comment type="similarity">
    <text evidence="10">Belongs to the insect chemoreceptor superfamily. Heteromeric odorant receptor channel (TC 1.A.69) family.</text>
</comment>
<dbReference type="EMBL" id="KQ971331">
    <property type="protein sequence ID" value="EFA01397.1"/>
    <property type="molecule type" value="Genomic_DNA"/>
</dbReference>
<keyword evidence="6 10" id="KW-1133">Transmembrane helix</keyword>
<dbReference type="PANTHER" id="PTHR21137">
    <property type="entry name" value="ODORANT RECEPTOR"/>
    <property type="match status" value="1"/>
</dbReference>
<evidence type="ECO:0000256" key="1">
    <source>
        <dbReference type="ARBA" id="ARBA00004651"/>
    </source>
</evidence>
<evidence type="ECO:0000256" key="10">
    <source>
        <dbReference type="RuleBase" id="RU351113"/>
    </source>
</evidence>
<dbReference type="Proteomes" id="UP000007266">
    <property type="component" value="Linkage group 3"/>
</dbReference>
<keyword evidence="7 10" id="KW-0472">Membrane</keyword>
<name>D6WHK7_TRICA</name>
<evidence type="ECO:0000256" key="8">
    <source>
        <dbReference type="ARBA" id="ARBA00023170"/>
    </source>
</evidence>
<dbReference type="PhylomeDB" id="D6WHK7"/>
<dbReference type="InParanoid" id="D6WHK7"/>
<organism evidence="11 12">
    <name type="scientific">Tribolium castaneum</name>
    <name type="common">Red flour beetle</name>
    <dbReference type="NCBI Taxonomy" id="7070"/>
    <lineage>
        <taxon>Eukaryota</taxon>
        <taxon>Metazoa</taxon>
        <taxon>Ecdysozoa</taxon>
        <taxon>Arthropoda</taxon>
        <taxon>Hexapoda</taxon>
        <taxon>Insecta</taxon>
        <taxon>Pterygota</taxon>
        <taxon>Neoptera</taxon>
        <taxon>Endopterygota</taxon>
        <taxon>Coleoptera</taxon>
        <taxon>Polyphaga</taxon>
        <taxon>Cucujiformia</taxon>
        <taxon>Tenebrionidae</taxon>
        <taxon>Tenebrionidae incertae sedis</taxon>
        <taxon>Tribolium</taxon>
    </lineage>
</organism>
<dbReference type="GO" id="GO:0007165">
    <property type="term" value="P:signal transduction"/>
    <property type="evidence" value="ECO:0007669"/>
    <property type="project" value="UniProtKB-KW"/>
</dbReference>
<feature type="transmembrane region" description="Helical" evidence="10">
    <location>
        <begin position="286"/>
        <end position="308"/>
    </location>
</feature>
<proteinExistence type="inferred from homology"/>
<dbReference type="AlphaFoldDB" id="D6WHK7"/>
<dbReference type="HOGENOM" id="CLU_059644_0_0_1"/>
<keyword evidence="9 10" id="KW-0807">Transducer</keyword>
<evidence type="ECO:0000256" key="6">
    <source>
        <dbReference type="ARBA" id="ARBA00022989"/>
    </source>
</evidence>
<dbReference type="GO" id="GO:0005886">
    <property type="term" value="C:plasma membrane"/>
    <property type="evidence" value="ECO:0000318"/>
    <property type="project" value="GO_Central"/>
</dbReference>
<keyword evidence="5 10" id="KW-0552">Olfaction</keyword>
<dbReference type="InterPro" id="IPR004117">
    <property type="entry name" value="7tm6_olfct_rcpt"/>
</dbReference>